<organism evidence="3">
    <name type="scientific">Anisakis simplex</name>
    <name type="common">Herring worm</name>
    <dbReference type="NCBI Taxonomy" id="6269"/>
    <lineage>
        <taxon>Eukaryota</taxon>
        <taxon>Metazoa</taxon>
        <taxon>Ecdysozoa</taxon>
        <taxon>Nematoda</taxon>
        <taxon>Chromadorea</taxon>
        <taxon>Rhabditida</taxon>
        <taxon>Spirurina</taxon>
        <taxon>Ascaridomorpha</taxon>
        <taxon>Ascaridoidea</taxon>
        <taxon>Anisakidae</taxon>
        <taxon>Anisakis</taxon>
        <taxon>Anisakis simplex complex</taxon>
    </lineage>
</organism>
<evidence type="ECO:0000313" key="1">
    <source>
        <dbReference type="EMBL" id="VDK48405.1"/>
    </source>
</evidence>
<reference evidence="3" key="1">
    <citation type="submission" date="2017-02" db="UniProtKB">
        <authorList>
            <consortium name="WormBaseParasite"/>
        </authorList>
    </citation>
    <scope>IDENTIFICATION</scope>
</reference>
<name>A0A0M3JYF6_ANISI</name>
<dbReference type="EMBL" id="UYRR01031274">
    <property type="protein sequence ID" value="VDK48405.1"/>
    <property type="molecule type" value="Genomic_DNA"/>
</dbReference>
<proteinExistence type="predicted"/>
<reference evidence="1 2" key="2">
    <citation type="submission" date="2018-11" db="EMBL/GenBank/DDBJ databases">
        <authorList>
            <consortium name="Pathogen Informatics"/>
        </authorList>
    </citation>
    <scope>NUCLEOTIDE SEQUENCE [LARGE SCALE GENOMIC DNA]</scope>
</reference>
<dbReference type="Proteomes" id="UP000267096">
    <property type="component" value="Unassembled WGS sequence"/>
</dbReference>
<dbReference type="WBParaSite" id="ASIM_0001347501-mRNA-1">
    <property type="protein sequence ID" value="ASIM_0001347501-mRNA-1"/>
    <property type="gene ID" value="ASIM_0001347501"/>
</dbReference>
<sequence>MQNNEKLPGFSGDILADYQVDFVAFQSPIWNLHNEERIDGVHHPSAAATAAAIFRQLRSGIFKVILLREAYLSLVANGHI</sequence>
<evidence type="ECO:0000313" key="3">
    <source>
        <dbReference type="WBParaSite" id="ASIM_0001347501-mRNA-1"/>
    </source>
</evidence>
<evidence type="ECO:0000313" key="2">
    <source>
        <dbReference type="Proteomes" id="UP000267096"/>
    </source>
</evidence>
<keyword evidence="2" id="KW-1185">Reference proteome</keyword>
<dbReference type="AlphaFoldDB" id="A0A0M3JYF6"/>
<protein>
    <submittedName>
        <fullName evidence="3">SGNH domain-containing protein</fullName>
    </submittedName>
</protein>
<accession>A0A0M3JYF6</accession>
<gene>
    <name evidence="1" type="ORF">ASIM_LOCUS12903</name>
</gene>